<reference evidence="2 3" key="1">
    <citation type="submission" date="2019-03" db="EMBL/GenBank/DDBJ databases">
        <title>First draft genome of Liparis tanakae, snailfish: a comprehensive survey of snailfish specific genes.</title>
        <authorList>
            <person name="Kim W."/>
            <person name="Song I."/>
            <person name="Jeong J.-H."/>
            <person name="Kim D."/>
            <person name="Kim S."/>
            <person name="Ryu S."/>
            <person name="Song J.Y."/>
            <person name="Lee S.K."/>
        </authorList>
    </citation>
    <scope>NUCLEOTIDE SEQUENCE [LARGE SCALE GENOMIC DNA]</scope>
    <source>
        <tissue evidence="2">Muscle</tissue>
    </source>
</reference>
<evidence type="ECO:0000313" key="3">
    <source>
        <dbReference type="Proteomes" id="UP000314294"/>
    </source>
</evidence>
<comment type="caution">
    <text evidence="2">The sequence shown here is derived from an EMBL/GenBank/DDBJ whole genome shotgun (WGS) entry which is preliminary data.</text>
</comment>
<evidence type="ECO:0000313" key="2">
    <source>
        <dbReference type="EMBL" id="TNN59657.1"/>
    </source>
</evidence>
<organism evidence="2 3">
    <name type="scientific">Liparis tanakae</name>
    <name type="common">Tanaka's snailfish</name>
    <dbReference type="NCBI Taxonomy" id="230148"/>
    <lineage>
        <taxon>Eukaryota</taxon>
        <taxon>Metazoa</taxon>
        <taxon>Chordata</taxon>
        <taxon>Craniata</taxon>
        <taxon>Vertebrata</taxon>
        <taxon>Euteleostomi</taxon>
        <taxon>Actinopterygii</taxon>
        <taxon>Neopterygii</taxon>
        <taxon>Teleostei</taxon>
        <taxon>Neoteleostei</taxon>
        <taxon>Acanthomorphata</taxon>
        <taxon>Eupercaria</taxon>
        <taxon>Perciformes</taxon>
        <taxon>Cottioidei</taxon>
        <taxon>Cottales</taxon>
        <taxon>Liparidae</taxon>
        <taxon>Liparis</taxon>
    </lineage>
</organism>
<feature type="compositionally biased region" description="Acidic residues" evidence="1">
    <location>
        <begin position="56"/>
        <end position="65"/>
    </location>
</feature>
<feature type="region of interest" description="Disordered" evidence="1">
    <location>
        <begin position="55"/>
        <end position="105"/>
    </location>
</feature>
<dbReference type="EMBL" id="SRLO01000351">
    <property type="protein sequence ID" value="TNN59657.1"/>
    <property type="molecule type" value="Genomic_DNA"/>
</dbReference>
<keyword evidence="3" id="KW-1185">Reference proteome</keyword>
<sequence>MALKRPVEETHLCPCGKAQGGYGITNHSFNSFIRASLNLRSLTLLPGFGSHCVLQGEEEEEEEEEEKGRTDAWRMDDESEKQKGHFGLRRRKRGVEEPRFPQMTP</sequence>
<evidence type="ECO:0000256" key="1">
    <source>
        <dbReference type="SAM" id="MobiDB-lite"/>
    </source>
</evidence>
<dbReference type="Proteomes" id="UP000314294">
    <property type="component" value="Unassembled WGS sequence"/>
</dbReference>
<accession>A0A4Z2H1A1</accession>
<protein>
    <submittedName>
        <fullName evidence="2">Uncharacterized protein</fullName>
    </submittedName>
</protein>
<proteinExistence type="predicted"/>
<name>A0A4Z2H1A1_9TELE</name>
<feature type="compositionally biased region" description="Basic and acidic residues" evidence="1">
    <location>
        <begin position="66"/>
        <end position="83"/>
    </location>
</feature>
<gene>
    <name evidence="2" type="ORF">EYF80_030143</name>
</gene>
<feature type="compositionally biased region" description="Basic residues" evidence="1">
    <location>
        <begin position="84"/>
        <end position="93"/>
    </location>
</feature>
<dbReference type="AlphaFoldDB" id="A0A4Z2H1A1"/>